<accession>A0ABT5Y174</accession>
<dbReference type="InterPro" id="IPR038714">
    <property type="entry name" value="YfeY-like_sf"/>
</dbReference>
<sequence>MKKTNSVIILVLGMVLIHSCQRDNTFLITETSVGPLTQTTKVSELESTFANDSVVGDEAQINLGISPKKIEVYEKGGKHLLSLKANSDSIPTIENIMVMDPRYVSEKGVGLQSTFKDIQSKYDIKKIVTTLNSIVIFPKQSNLYFTIDKEELPENLRFSTSDIEAVQIPDDAKIKYLMLGWE</sequence>
<comment type="caution">
    <text evidence="1">The sequence shown here is derived from an EMBL/GenBank/DDBJ whole genome shotgun (WGS) entry which is preliminary data.</text>
</comment>
<organism evidence="1 2">
    <name type="scientific">Flagellimonas yonaguniensis</name>
    <dbReference type="NCBI Taxonomy" id="3031325"/>
    <lineage>
        <taxon>Bacteria</taxon>
        <taxon>Pseudomonadati</taxon>
        <taxon>Bacteroidota</taxon>
        <taxon>Flavobacteriia</taxon>
        <taxon>Flavobacteriales</taxon>
        <taxon>Flavobacteriaceae</taxon>
        <taxon>Flagellimonas</taxon>
    </lineage>
</organism>
<dbReference type="EMBL" id="JARFVB010000008">
    <property type="protein sequence ID" value="MDF0717081.1"/>
    <property type="molecule type" value="Genomic_DNA"/>
</dbReference>
<reference evidence="1 2" key="1">
    <citation type="submission" date="2023-03" db="EMBL/GenBank/DDBJ databases">
        <title>Muricauda XX sp. nov. and Muricauda XXX sp. nov., two novel species isolated from Okinawa Trough.</title>
        <authorList>
            <person name="Cao W."/>
            <person name="Deng X."/>
        </authorList>
    </citation>
    <scope>NUCLEOTIDE SEQUENCE [LARGE SCALE GENOMIC DNA]</scope>
    <source>
        <strain evidence="1 2">334s03</strain>
    </source>
</reference>
<dbReference type="Gene3D" id="2.60.460.10">
    <property type="entry name" value="protein yfey like domain"/>
    <property type="match status" value="1"/>
</dbReference>
<gene>
    <name evidence="1" type="ORF">PY092_13040</name>
</gene>
<name>A0ABT5Y174_9FLAO</name>
<proteinExistence type="predicted"/>
<evidence type="ECO:0000313" key="1">
    <source>
        <dbReference type="EMBL" id="MDF0717081.1"/>
    </source>
</evidence>
<evidence type="ECO:0000313" key="2">
    <source>
        <dbReference type="Proteomes" id="UP001221366"/>
    </source>
</evidence>
<dbReference type="RefSeq" id="WP_275616240.1">
    <property type="nucleotide sequence ID" value="NZ_JARFVB010000008.1"/>
</dbReference>
<protein>
    <submittedName>
        <fullName evidence="1">Uncharacterized protein</fullName>
    </submittedName>
</protein>
<keyword evidence="2" id="KW-1185">Reference proteome</keyword>
<dbReference type="Proteomes" id="UP001221366">
    <property type="component" value="Unassembled WGS sequence"/>
</dbReference>